<proteinExistence type="predicted"/>
<reference evidence="1 2" key="1">
    <citation type="submission" date="2019-01" db="EMBL/GenBank/DDBJ databases">
        <authorList>
            <person name="Alioto T."/>
            <person name="Alioto T."/>
        </authorList>
    </citation>
    <scope>NUCLEOTIDE SEQUENCE [LARGE SCALE GENOMIC DNA]</scope>
</reference>
<organism evidence="1 2">
    <name type="scientific">Lynx pardinus</name>
    <name type="common">Iberian lynx</name>
    <name type="synonym">Felis pardina</name>
    <dbReference type="NCBI Taxonomy" id="191816"/>
    <lineage>
        <taxon>Eukaryota</taxon>
        <taxon>Metazoa</taxon>
        <taxon>Chordata</taxon>
        <taxon>Craniata</taxon>
        <taxon>Vertebrata</taxon>
        <taxon>Euteleostomi</taxon>
        <taxon>Mammalia</taxon>
        <taxon>Eutheria</taxon>
        <taxon>Laurasiatheria</taxon>
        <taxon>Carnivora</taxon>
        <taxon>Feliformia</taxon>
        <taxon>Felidae</taxon>
        <taxon>Felinae</taxon>
        <taxon>Lynx</taxon>
    </lineage>
</organism>
<gene>
    <name evidence="1" type="ORF">LYPA_23C020178</name>
</gene>
<sequence length="49" mass="5447">MDRKEKGMAARSLEPAACFRFCVFLSLCLSPARTLSLSLSLSKINIKKN</sequence>
<dbReference type="AlphaFoldDB" id="A0A485PBM9"/>
<keyword evidence="2" id="KW-1185">Reference proteome</keyword>
<dbReference type="Proteomes" id="UP000386466">
    <property type="component" value="Unassembled WGS sequence"/>
</dbReference>
<evidence type="ECO:0000313" key="2">
    <source>
        <dbReference type="Proteomes" id="UP000386466"/>
    </source>
</evidence>
<name>A0A485PBM9_LYNPA</name>
<protein>
    <submittedName>
        <fullName evidence="1">Uncharacterized protein</fullName>
    </submittedName>
</protein>
<dbReference type="EMBL" id="CAAGRJ010031063">
    <property type="protein sequence ID" value="VFV41788.1"/>
    <property type="molecule type" value="Genomic_DNA"/>
</dbReference>
<evidence type="ECO:0000313" key="1">
    <source>
        <dbReference type="EMBL" id="VFV41788.1"/>
    </source>
</evidence>
<accession>A0A485PBM9</accession>